<protein>
    <submittedName>
        <fullName evidence="4">Uncharacterized protein</fullName>
    </submittedName>
</protein>
<dbReference type="InterPro" id="IPR002110">
    <property type="entry name" value="Ankyrin_rpt"/>
</dbReference>
<dbReference type="EMBL" id="DS474020">
    <property type="protein sequence ID" value="EDO27038.1"/>
    <property type="molecule type" value="Genomic_DNA"/>
</dbReference>
<evidence type="ECO:0000313" key="4">
    <source>
        <dbReference type="EMBL" id="EDO27038.1"/>
    </source>
</evidence>
<keyword evidence="5" id="KW-1185">Reference proteome</keyword>
<evidence type="ECO:0000256" key="1">
    <source>
        <dbReference type="ARBA" id="ARBA00022737"/>
    </source>
</evidence>
<dbReference type="eggNOG" id="KOG4177">
    <property type="taxonomic scope" value="Eukaryota"/>
</dbReference>
<dbReference type="Gene3D" id="1.25.40.20">
    <property type="entry name" value="Ankyrin repeat-containing domain"/>
    <property type="match status" value="1"/>
</dbReference>
<proteinExistence type="predicted"/>
<keyword evidence="1" id="KW-0677">Repeat</keyword>
<accession>A7TAD3</accession>
<dbReference type="Proteomes" id="UP000001593">
    <property type="component" value="Unassembled WGS sequence"/>
</dbReference>
<organism evidence="4 5">
    <name type="scientific">Nematostella vectensis</name>
    <name type="common">Starlet sea anemone</name>
    <dbReference type="NCBI Taxonomy" id="45351"/>
    <lineage>
        <taxon>Eukaryota</taxon>
        <taxon>Metazoa</taxon>
        <taxon>Cnidaria</taxon>
        <taxon>Anthozoa</taxon>
        <taxon>Hexacorallia</taxon>
        <taxon>Actiniaria</taxon>
        <taxon>Edwardsiidae</taxon>
        <taxon>Nematostella</taxon>
    </lineage>
</organism>
<dbReference type="PROSITE" id="PS50297">
    <property type="entry name" value="ANK_REP_REGION"/>
    <property type="match status" value="1"/>
</dbReference>
<gene>
    <name evidence="4" type="ORF">NEMVEDRAFT_v1g224460</name>
</gene>
<dbReference type="PhylomeDB" id="A7TAD3"/>
<dbReference type="HOGENOM" id="CLU_1665150_0_0_1"/>
<evidence type="ECO:0000256" key="3">
    <source>
        <dbReference type="PROSITE-ProRule" id="PRU00023"/>
    </source>
</evidence>
<evidence type="ECO:0000256" key="2">
    <source>
        <dbReference type="ARBA" id="ARBA00023043"/>
    </source>
</evidence>
<dbReference type="InParanoid" id="A7TAD3"/>
<sequence>IIQLLIESGANVLAVDFDERLPLHHAAEQGMLDNISILLQANPETINEVDNRSLTALHIAAAAARTEACRLLLEKGAEVDYRDDERLTPLFYVASVGCPFTVKVLLEYDADLEARDKNRVILRDLIPYHHCCRLRFDVIIILRITILTIVIFSSSLQFE</sequence>
<dbReference type="AlphaFoldDB" id="A7TAD3"/>
<reference evidence="4 5" key="1">
    <citation type="journal article" date="2007" name="Science">
        <title>Sea anemone genome reveals ancestral eumetazoan gene repertoire and genomic organization.</title>
        <authorList>
            <person name="Putnam N.H."/>
            <person name="Srivastava M."/>
            <person name="Hellsten U."/>
            <person name="Dirks B."/>
            <person name="Chapman J."/>
            <person name="Salamov A."/>
            <person name="Terry A."/>
            <person name="Shapiro H."/>
            <person name="Lindquist E."/>
            <person name="Kapitonov V.V."/>
            <person name="Jurka J."/>
            <person name="Genikhovich G."/>
            <person name="Grigoriev I.V."/>
            <person name="Lucas S.M."/>
            <person name="Steele R.E."/>
            <person name="Finnerty J.R."/>
            <person name="Technau U."/>
            <person name="Martindale M.Q."/>
            <person name="Rokhsar D.S."/>
        </authorList>
    </citation>
    <scope>NUCLEOTIDE SEQUENCE [LARGE SCALE GENOMIC DNA]</scope>
    <source>
        <strain evidence="5">CH2 X CH6</strain>
    </source>
</reference>
<dbReference type="STRING" id="45351.A7TAD3"/>
<dbReference type="SUPFAM" id="SSF48403">
    <property type="entry name" value="Ankyrin repeat"/>
    <property type="match status" value="1"/>
</dbReference>
<dbReference type="InterPro" id="IPR036770">
    <property type="entry name" value="Ankyrin_rpt-contain_sf"/>
</dbReference>
<dbReference type="SMART" id="SM00248">
    <property type="entry name" value="ANK"/>
    <property type="match status" value="3"/>
</dbReference>
<name>A7TAD3_NEMVE</name>
<dbReference type="PANTHER" id="PTHR24173">
    <property type="entry name" value="ANKYRIN REPEAT CONTAINING"/>
    <property type="match status" value="1"/>
</dbReference>
<feature type="repeat" description="ANK" evidence="3">
    <location>
        <begin position="52"/>
        <end position="84"/>
    </location>
</feature>
<evidence type="ECO:0000313" key="5">
    <source>
        <dbReference type="Proteomes" id="UP000001593"/>
    </source>
</evidence>
<dbReference type="PANTHER" id="PTHR24173:SF74">
    <property type="entry name" value="ANKYRIN REPEAT DOMAIN-CONTAINING PROTEIN 16"/>
    <property type="match status" value="1"/>
</dbReference>
<dbReference type="PROSITE" id="PS50088">
    <property type="entry name" value="ANK_REPEAT"/>
    <property type="match status" value="2"/>
</dbReference>
<dbReference type="Pfam" id="PF12796">
    <property type="entry name" value="Ank_2"/>
    <property type="match status" value="1"/>
</dbReference>
<feature type="non-terminal residue" evidence="4">
    <location>
        <position position="1"/>
    </location>
</feature>
<feature type="repeat" description="ANK" evidence="3">
    <location>
        <begin position="85"/>
        <end position="117"/>
    </location>
</feature>
<keyword evidence="2 3" id="KW-0040">ANK repeat</keyword>